<keyword evidence="2" id="KW-1185">Reference proteome</keyword>
<reference evidence="1 2" key="1">
    <citation type="journal article" date="2024" name="J Genomics">
        <title>Draft genome sequencing and assembly of Favolaschia claudopus CIRM-BRFM 2984 isolated from oak limbs.</title>
        <authorList>
            <person name="Navarro D."/>
            <person name="Drula E."/>
            <person name="Chaduli D."/>
            <person name="Cazenave R."/>
            <person name="Ahrendt S."/>
            <person name="Wang J."/>
            <person name="Lipzen A."/>
            <person name="Daum C."/>
            <person name="Barry K."/>
            <person name="Grigoriev I.V."/>
            <person name="Favel A."/>
            <person name="Rosso M.N."/>
            <person name="Martin F."/>
        </authorList>
    </citation>
    <scope>NUCLEOTIDE SEQUENCE [LARGE SCALE GENOMIC DNA]</scope>
    <source>
        <strain evidence="1 2">CIRM-BRFM 2984</strain>
    </source>
</reference>
<name>A0AAW0C8F5_9AGAR</name>
<protein>
    <submittedName>
        <fullName evidence="1">Uncharacterized protein</fullName>
    </submittedName>
</protein>
<accession>A0AAW0C8F5</accession>
<organism evidence="1 2">
    <name type="scientific">Favolaschia claudopus</name>
    <dbReference type="NCBI Taxonomy" id="2862362"/>
    <lineage>
        <taxon>Eukaryota</taxon>
        <taxon>Fungi</taxon>
        <taxon>Dikarya</taxon>
        <taxon>Basidiomycota</taxon>
        <taxon>Agaricomycotina</taxon>
        <taxon>Agaricomycetes</taxon>
        <taxon>Agaricomycetidae</taxon>
        <taxon>Agaricales</taxon>
        <taxon>Marasmiineae</taxon>
        <taxon>Mycenaceae</taxon>
        <taxon>Favolaschia</taxon>
    </lineage>
</organism>
<dbReference type="InterPro" id="IPR027417">
    <property type="entry name" value="P-loop_NTPase"/>
</dbReference>
<evidence type="ECO:0000313" key="2">
    <source>
        <dbReference type="Proteomes" id="UP001362999"/>
    </source>
</evidence>
<evidence type="ECO:0000313" key="1">
    <source>
        <dbReference type="EMBL" id="KAK7035679.1"/>
    </source>
</evidence>
<dbReference type="AlphaFoldDB" id="A0AAW0C8F5"/>
<dbReference type="Proteomes" id="UP001362999">
    <property type="component" value="Unassembled WGS sequence"/>
</dbReference>
<sequence length="193" mass="21600">MLSVVDTAVSVGKQEDVHDPDKKWLLLFFHSVLPVEDLLDKNQSRFSAFAAQLNRIEDAVNRTRQPHNAPSARSRQDMHPNTRALFDREDFIDELVSLLAAENTSRVCSTGAGGMGETSVALAMAESPTIVSSFKKEYIFWIPCIEAKPSDLLRIRAESFDSLDSLITELSVTQKPRLLLLNKIETPWLSAQD</sequence>
<dbReference type="Gene3D" id="3.40.50.300">
    <property type="entry name" value="P-loop containing nucleotide triphosphate hydrolases"/>
    <property type="match status" value="1"/>
</dbReference>
<gene>
    <name evidence="1" type="ORF">R3P38DRAFT_3263184</name>
</gene>
<proteinExistence type="predicted"/>
<comment type="caution">
    <text evidence="1">The sequence shown here is derived from an EMBL/GenBank/DDBJ whole genome shotgun (WGS) entry which is preliminary data.</text>
</comment>
<dbReference type="EMBL" id="JAWWNJ010000019">
    <property type="protein sequence ID" value="KAK7035679.1"/>
    <property type="molecule type" value="Genomic_DNA"/>
</dbReference>